<feature type="compositionally biased region" description="Polar residues" evidence="1">
    <location>
        <begin position="1"/>
        <end position="13"/>
    </location>
</feature>
<evidence type="ECO:0000313" key="3">
    <source>
        <dbReference type="Proteomes" id="UP001164286"/>
    </source>
</evidence>
<feature type="region of interest" description="Disordered" evidence="1">
    <location>
        <begin position="135"/>
        <end position="158"/>
    </location>
</feature>
<proteinExistence type="predicted"/>
<protein>
    <submittedName>
        <fullName evidence="2">Uncharacterized protein</fullName>
    </submittedName>
</protein>
<gene>
    <name evidence="2" type="ORF">MKK02DRAFT_41067</name>
</gene>
<evidence type="ECO:0000256" key="1">
    <source>
        <dbReference type="SAM" id="MobiDB-lite"/>
    </source>
</evidence>
<comment type="caution">
    <text evidence="2">The sequence shown here is derived from an EMBL/GenBank/DDBJ whole genome shotgun (WGS) entry which is preliminary data.</text>
</comment>
<dbReference type="AlphaFoldDB" id="A0AA38LQ14"/>
<feature type="compositionally biased region" description="Basic and acidic residues" evidence="1">
    <location>
        <begin position="142"/>
        <end position="158"/>
    </location>
</feature>
<feature type="compositionally biased region" description="Low complexity" evidence="1">
    <location>
        <begin position="42"/>
        <end position="58"/>
    </location>
</feature>
<name>A0AA38LQ14_9TREE</name>
<reference evidence="2" key="1">
    <citation type="journal article" date="2022" name="G3 (Bethesda)">
        <title>High quality genome of the basidiomycete yeast Dioszegia hungarica PDD-24b-2 isolated from cloud water.</title>
        <authorList>
            <person name="Jarrige D."/>
            <person name="Haridas S."/>
            <person name="Bleykasten-Grosshans C."/>
            <person name="Joly M."/>
            <person name="Nadalig T."/>
            <person name="Sancelme M."/>
            <person name="Vuilleumier S."/>
            <person name="Grigoriev I.V."/>
            <person name="Amato P."/>
            <person name="Bringel F."/>
        </authorList>
    </citation>
    <scope>NUCLEOTIDE SEQUENCE</scope>
    <source>
        <strain evidence="2">PDD-24b-2</strain>
    </source>
</reference>
<keyword evidence="3" id="KW-1185">Reference proteome</keyword>
<feature type="compositionally biased region" description="Pro residues" evidence="1">
    <location>
        <begin position="18"/>
        <end position="28"/>
    </location>
</feature>
<organism evidence="2 3">
    <name type="scientific">Dioszegia hungarica</name>
    <dbReference type="NCBI Taxonomy" id="4972"/>
    <lineage>
        <taxon>Eukaryota</taxon>
        <taxon>Fungi</taxon>
        <taxon>Dikarya</taxon>
        <taxon>Basidiomycota</taxon>
        <taxon>Agaricomycotina</taxon>
        <taxon>Tremellomycetes</taxon>
        <taxon>Tremellales</taxon>
        <taxon>Bulleribasidiaceae</taxon>
        <taxon>Dioszegia</taxon>
    </lineage>
</organism>
<sequence>MDHPTAQPSQAQATLAPPLSPDGQPPSYTPIHDANLGTKTGLLAPLSAQSPDSSASSSNTAINPTPQVPSENITAQPTAKAPLVKSTYDSWNPADASNKDGRPVWWNRWFCCGYGVGCVLCLCGSPTCWQERQKQGEAVAEGAKRAGEAKVGEEEKRV</sequence>
<dbReference type="GeneID" id="77730615"/>
<accession>A0AA38LQ14</accession>
<evidence type="ECO:0000313" key="2">
    <source>
        <dbReference type="EMBL" id="KAI9632757.1"/>
    </source>
</evidence>
<feature type="compositionally biased region" description="Polar residues" evidence="1">
    <location>
        <begin position="59"/>
        <end position="77"/>
    </location>
</feature>
<feature type="region of interest" description="Disordered" evidence="1">
    <location>
        <begin position="1"/>
        <end position="82"/>
    </location>
</feature>
<dbReference type="RefSeq" id="XP_052942534.1">
    <property type="nucleotide sequence ID" value="XM_053091410.1"/>
</dbReference>
<dbReference type="Proteomes" id="UP001164286">
    <property type="component" value="Unassembled WGS sequence"/>
</dbReference>
<dbReference type="EMBL" id="JAKWFO010000014">
    <property type="protein sequence ID" value="KAI9632757.1"/>
    <property type="molecule type" value="Genomic_DNA"/>
</dbReference>